<name>A0AAE3YGH4_9MICC</name>
<accession>A0AAE3YGH4</accession>
<proteinExistence type="predicted"/>
<dbReference type="AlphaFoldDB" id="A0AAE3YGH4"/>
<gene>
    <name evidence="1" type="ORF">J2S35_000521</name>
</gene>
<dbReference type="RefSeq" id="WP_309849527.1">
    <property type="nucleotide sequence ID" value="NZ_BAAAIU010000022.1"/>
</dbReference>
<keyword evidence="2" id="KW-1185">Reference proteome</keyword>
<dbReference type="InterPro" id="IPR019639">
    <property type="entry name" value="DUF2505"/>
</dbReference>
<organism evidence="1 2">
    <name type="scientific">Falsarthrobacter nasiphocae</name>
    <dbReference type="NCBI Taxonomy" id="189863"/>
    <lineage>
        <taxon>Bacteria</taxon>
        <taxon>Bacillati</taxon>
        <taxon>Actinomycetota</taxon>
        <taxon>Actinomycetes</taxon>
        <taxon>Micrococcales</taxon>
        <taxon>Micrococcaceae</taxon>
        <taxon>Falsarthrobacter</taxon>
    </lineage>
</organism>
<sequence>MALSGKTSLTHSVDEVLSALTNEDFQRSAASDLGGRLITHTVQGEVTGPFTLTVERSAPTDRLPDMVSKLIGDSLSFTQVDEFSAPAADGSRTAVTKISVKGAPISVSGQQTLRPAGQGSELELTGDISSSIPFVGGKLAKVAEPLIGKVLARQARSLDAWLDAR</sequence>
<dbReference type="InterPro" id="IPR023393">
    <property type="entry name" value="START-like_dom_sf"/>
</dbReference>
<evidence type="ECO:0008006" key="3">
    <source>
        <dbReference type="Google" id="ProtNLM"/>
    </source>
</evidence>
<dbReference type="Gene3D" id="3.30.530.20">
    <property type="match status" value="1"/>
</dbReference>
<reference evidence="1" key="1">
    <citation type="submission" date="2023-07" db="EMBL/GenBank/DDBJ databases">
        <title>Sequencing the genomes of 1000 actinobacteria strains.</title>
        <authorList>
            <person name="Klenk H.-P."/>
        </authorList>
    </citation>
    <scope>NUCLEOTIDE SEQUENCE</scope>
    <source>
        <strain evidence="1">DSM 13988</strain>
    </source>
</reference>
<dbReference type="Proteomes" id="UP001247307">
    <property type="component" value="Unassembled WGS sequence"/>
</dbReference>
<protein>
    <recommendedName>
        <fullName evidence="3">DUF2505 domain-containing protein</fullName>
    </recommendedName>
</protein>
<dbReference type="EMBL" id="JAVDUI010000001">
    <property type="protein sequence ID" value="MDR6891581.1"/>
    <property type="molecule type" value="Genomic_DNA"/>
</dbReference>
<dbReference type="Pfam" id="PF10698">
    <property type="entry name" value="DUF2505"/>
    <property type="match status" value="1"/>
</dbReference>
<evidence type="ECO:0000313" key="1">
    <source>
        <dbReference type="EMBL" id="MDR6891581.1"/>
    </source>
</evidence>
<evidence type="ECO:0000313" key="2">
    <source>
        <dbReference type="Proteomes" id="UP001247307"/>
    </source>
</evidence>
<comment type="caution">
    <text evidence="1">The sequence shown here is derived from an EMBL/GenBank/DDBJ whole genome shotgun (WGS) entry which is preliminary data.</text>
</comment>